<accession>A0A226NLX7</accession>
<dbReference type="PANTHER" id="PTHR45912:SF3">
    <property type="entry name" value="CILIA- AND FLAGELLA-ASSOCIATED PROTEIN 47"/>
    <property type="match status" value="1"/>
</dbReference>
<dbReference type="STRING" id="9009.A0A226NLX7"/>
<dbReference type="EMBL" id="MCFN01000010">
    <property type="protein sequence ID" value="OXB68713.1"/>
    <property type="molecule type" value="Genomic_DNA"/>
</dbReference>
<organism evidence="3 4">
    <name type="scientific">Callipepla squamata</name>
    <name type="common">Scaled quail</name>
    <dbReference type="NCBI Taxonomy" id="9009"/>
    <lineage>
        <taxon>Eukaryota</taxon>
        <taxon>Metazoa</taxon>
        <taxon>Chordata</taxon>
        <taxon>Craniata</taxon>
        <taxon>Vertebrata</taxon>
        <taxon>Euteleostomi</taxon>
        <taxon>Archelosauria</taxon>
        <taxon>Archosauria</taxon>
        <taxon>Dinosauria</taxon>
        <taxon>Saurischia</taxon>
        <taxon>Theropoda</taxon>
        <taxon>Coelurosauria</taxon>
        <taxon>Aves</taxon>
        <taxon>Neognathae</taxon>
        <taxon>Galloanserae</taxon>
        <taxon>Galliformes</taxon>
        <taxon>Odontophoridae</taxon>
        <taxon>Callipepla</taxon>
    </lineage>
</organism>
<dbReference type="GO" id="GO:0007288">
    <property type="term" value="P:sperm axoneme assembly"/>
    <property type="evidence" value="ECO:0007669"/>
    <property type="project" value="TreeGrafter"/>
</dbReference>
<sequence>MSEESETDSQSDGRKNKSELSFFPDEDKEEIIFFQKTVAAVQNWFTLFGWSKGPNPISIPHSLRRDIRKVHTTSYQEKIFKQNLDKNTKTIYDMIFHLSGQMLPGITLSRSLPLDPVEQMIQLHWQYSTLLTFLKSRGASLSHVMAEYLFEPDDYKKWTKTQAVLQARAANVEKGVEKKLVIFSNKQLLILDDSEFENISKQAWTDVLLQVYKVFVLPRVSSHNTHDLINLENMQNMPRINSEILSSNIYSPYERIILTWLNKNYENNRRTVWKDAQKGKVPPMRWVVNFDRDLLDGLVLAAQMAAYCPFLVYSQ</sequence>
<protein>
    <recommendedName>
        <fullName evidence="2">Cilia- and flagella-associated protein 47 domain-containing protein</fullName>
    </recommendedName>
</protein>
<gene>
    <name evidence="3" type="ORF">ASZ78_010305</name>
</gene>
<evidence type="ECO:0000313" key="4">
    <source>
        <dbReference type="Proteomes" id="UP000198323"/>
    </source>
</evidence>
<feature type="domain" description="Cilia- and flagella-associated protein 47" evidence="2">
    <location>
        <begin position="85"/>
        <end position="220"/>
    </location>
</feature>
<dbReference type="Pfam" id="PF24529">
    <property type="entry name" value="CFAP47"/>
    <property type="match status" value="1"/>
</dbReference>
<dbReference type="OrthoDB" id="10060824at2759"/>
<dbReference type="InterPro" id="IPR056343">
    <property type="entry name" value="CFAP47_dom"/>
</dbReference>
<reference evidence="3 4" key="1">
    <citation type="submission" date="2016-07" db="EMBL/GenBank/DDBJ databases">
        <title>Disparate Historic Effective Population Sizes Predicted by Modern Levels of Genome Diversity for the Scaled Quail (Callipepla squamata) and the Northern Bobwhite (Colinus virginianus): Inferences from First and Second Generation Draft Genome Assemblies for Sympatric New World Quail.</title>
        <authorList>
            <person name="Oldeschulte D.L."/>
            <person name="Halley Y.A."/>
            <person name="Bhattarai E.K."/>
            <person name="Brashear W.A."/>
            <person name="Hill J."/>
            <person name="Metz R.P."/>
            <person name="Johnson C.D."/>
            <person name="Rollins D."/>
            <person name="Peterson M.J."/>
            <person name="Bickhart D.M."/>
            <person name="Decker J.E."/>
            <person name="Seabury C.M."/>
        </authorList>
    </citation>
    <scope>NUCLEOTIDE SEQUENCE [LARGE SCALE GENOMIC DNA]</scope>
    <source>
        <strain evidence="3 4">Texas</strain>
        <tissue evidence="3">Leg muscle</tissue>
    </source>
</reference>
<keyword evidence="4" id="KW-1185">Reference proteome</keyword>
<evidence type="ECO:0000256" key="1">
    <source>
        <dbReference type="SAM" id="MobiDB-lite"/>
    </source>
</evidence>
<feature type="region of interest" description="Disordered" evidence="1">
    <location>
        <begin position="1"/>
        <end position="20"/>
    </location>
</feature>
<evidence type="ECO:0000313" key="3">
    <source>
        <dbReference type="EMBL" id="OXB68713.1"/>
    </source>
</evidence>
<dbReference type="AlphaFoldDB" id="A0A226NLX7"/>
<dbReference type="Proteomes" id="UP000198323">
    <property type="component" value="Unassembled WGS sequence"/>
</dbReference>
<proteinExistence type="predicted"/>
<name>A0A226NLX7_CALSU</name>
<evidence type="ECO:0000259" key="2">
    <source>
        <dbReference type="Pfam" id="PF24529"/>
    </source>
</evidence>
<dbReference type="GO" id="GO:0005929">
    <property type="term" value="C:cilium"/>
    <property type="evidence" value="ECO:0007669"/>
    <property type="project" value="TreeGrafter"/>
</dbReference>
<dbReference type="PANTHER" id="PTHR45912">
    <property type="entry name" value="CILIA- AND FLAGELLA-ASSOCIATED PROTEIN 47"/>
    <property type="match status" value="1"/>
</dbReference>
<comment type="caution">
    <text evidence="3">The sequence shown here is derived from an EMBL/GenBank/DDBJ whole genome shotgun (WGS) entry which is preliminary data.</text>
</comment>